<dbReference type="EMBL" id="JAPFFL010000018">
    <property type="protein sequence ID" value="KAJ6672989.1"/>
    <property type="molecule type" value="Genomic_DNA"/>
</dbReference>
<keyword evidence="2" id="KW-1185">Reference proteome</keyword>
<dbReference type="AlphaFoldDB" id="A0A9Q0NNM5"/>
<organism evidence="1 2">
    <name type="scientific">Salix viminalis</name>
    <name type="common">Common osier</name>
    <name type="synonym">Basket willow</name>
    <dbReference type="NCBI Taxonomy" id="40686"/>
    <lineage>
        <taxon>Eukaryota</taxon>
        <taxon>Viridiplantae</taxon>
        <taxon>Streptophyta</taxon>
        <taxon>Embryophyta</taxon>
        <taxon>Tracheophyta</taxon>
        <taxon>Spermatophyta</taxon>
        <taxon>Magnoliopsida</taxon>
        <taxon>eudicotyledons</taxon>
        <taxon>Gunneridae</taxon>
        <taxon>Pentapetalae</taxon>
        <taxon>rosids</taxon>
        <taxon>fabids</taxon>
        <taxon>Malpighiales</taxon>
        <taxon>Salicaceae</taxon>
        <taxon>Saliceae</taxon>
        <taxon>Salix</taxon>
    </lineage>
</organism>
<dbReference type="Proteomes" id="UP001151529">
    <property type="component" value="Chromosome 12"/>
</dbReference>
<reference evidence="1" key="1">
    <citation type="submission" date="2022-11" db="EMBL/GenBank/DDBJ databases">
        <authorList>
            <person name="Hyden B.L."/>
            <person name="Feng K."/>
            <person name="Yates T."/>
            <person name="Jawdy S."/>
            <person name="Smart L.B."/>
            <person name="Muchero W."/>
        </authorList>
    </citation>
    <scope>NUCLEOTIDE SEQUENCE</scope>
    <source>
        <tissue evidence="1">Shoot tip</tissue>
    </source>
</reference>
<dbReference type="SUPFAM" id="SSF56219">
    <property type="entry name" value="DNase I-like"/>
    <property type="match status" value="1"/>
</dbReference>
<evidence type="ECO:0000313" key="2">
    <source>
        <dbReference type="Proteomes" id="UP001151529"/>
    </source>
</evidence>
<evidence type="ECO:0000313" key="1">
    <source>
        <dbReference type="EMBL" id="KAJ6672989.1"/>
    </source>
</evidence>
<protein>
    <recommendedName>
        <fullName evidence="3">Endonuclease/exonuclease/phosphatase domain-containing protein</fullName>
    </recommendedName>
</protein>
<evidence type="ECO:0008006" key="3">
    <source>
        <dbReference type="Google" id="ProtNLM"/>
    </source>
</evidence>
<dbReference type="InterPro" id="IPR036691">
    <property type="entry name" value="Endo/exonu/phosph_ase_sf"/>
</dbReference>
<proteinExistence type="predicted"/>
<sequence>MADEVASIIVGWDPLQYEVQCIHVSKQWLTIRVLSVKNQLDITVSFIYGSNSPGERQELWEYLRRNHGDFQSKPWLLMGDFNATLRVTDSEGVSSSRGIMGKKVTD</sequence>
<reference evidence="1" key="2">
    <citation type="journal article" date="2023" name="Int. J. Mol. Sci.">
        <title>De Novo Assembly and Annotation of 11 Diverse Shrub Willow (Salix) Genomes Reveals Novel Gene Organization in Sex-Linked Regions.</title>
        <authorList>
            <person name="Hyden B."/>
            <person name="Feng K."/>
            <person name="Yates T.B."/>
            <person name="Jawdy S."/>
            <person name="Cereghino C."/>
            <person name="Smart L.B."/>
            <person name="Muchero W."/>
        </authorList>
    </citation>
    <scope>NUCLEOTIDE SEQUENCE [LARGE SCALE GENOMIC DNA]</scope>
    <source>
        <tissue evidence="1">Shoot tip</tissue>
    </source>
</reference>
<comment type="caution">
    <text evidence="1">The sequence shown here is derived from an EMBL/GenBank/DDBJ whole genome shotgun (WGS) entry which is preliminary data.</text>
</comment>
<dbReference type="OrthoDB" id="1112214at2759"/>
<accession>A0A9Q0NNM5</accession>
<dbReference type="Gene3D" id="3.60.10.10">
    <property type="entry name" value="Endonuclease/exonuclease/phosphatase"/>
    <property type="match status" value="1"/>
</dbReference>
<name>A0A9Q0NNM5_SALVM</name>
<gene>
    <name evidence="1" type="ORF">OIU85_014241</name>
</gene>